<gene>
    <name evidence="2" type="ORF">BON30_02210</name>
</gene>
<name>A0A1L9BIJ1_9BACT</name>
<dbReference type="EMBL" id="MPIN01000001">
    <property type="protein sequence ID" value="OJH42059.1"/>
    <property type="molecule type" value="Genomic_DNA"/>
</dbReference>
<evidence type="ECO:0000256" key="1">
    <source>
        <dbReference type="SAM" id="MobiDB-lite"/>
    </source>
</evidence>
<protein>
    <submittedName>
        <fullName evidence="2">Uncharacterized protein</fullName>
    </submittedName>
</protein>
<reference evidence="3" key="1">
    <citation type="submission" date="2016-11" db="EMBL/GenBank/DDBJ databases">
        <authorList>
            <person name="Shukria A."/>
            <person name="Stevens D.C."/>
        </authorList>
    </citation>
    <scope>NUCLEOTIDE SEQUENCE [LARGE SCALE GENOMIC DNA]</scope>
    <source>
        <strain evidence="3">Cbfe23</strain>
    </source>
</reference>
<evidence type="ECO:0000313" key="2">
    <source>
        <dbReference type="EMBL" id="OJH42059.1"/>
    </source>
</evidence>
<feature type="region of interest" description="Disordered" evidence="1">
    <location>
        <begin position="14"/>
        <end position="34"/>
    </location>
</feature>
<organism evidence="2 3">
    <name type="scientific">Cystobacter ferrugineus</name>
    <dbReference type="NCBI Taxonomy" id="83449"/>
    <lineage>
        <taxon>Bacteria</taxon>
        <taxon>Pseudomonadati</taxon>
        <taxon>Myxococcota</taxon>
        <taxon>Myxococcia</taxon>
        <taxon>Myxococcales</taxon>
        <taxon>Cystobacterineae</taxon>
        <taxon>Archangiaceae</taxon>
        <taxon>Cystobacter</taxon>
    </lineage>
</organism>
<reference evidence="2 3" key="2">
    <citation type="submission" date="2016-12" db="EMBL/GenBank/DDBJ databases">
        <title>Draft Genome Sequence of Cystobacter ferrugineus Strain Cbfe23.</title>
        <authorList>
            <person name="Akbar S."/>
            <person name="Dowd S.E."/>
            <person name="Stevens D.C."/>
        </authorList>
    </citation>
    <scope>NUCLEOTIDE SEQUENCE [LARGE SCALE GENOMIC DNA]</scope>
    <source>
        <strain evidence="2 3">Cbfe23</strain>
    </source>
</reference>
<accession>A0A1L9BIJ1</accession>
<keyword evidence="3" id="KW-1185">Reference proteome</keyword>
<comment type="caution">
    <text evidence="2">The sequence shown here is derived from an EMBL/GenBank/DDBJ whole genome shotgun (WGS) entry which is preliminary data.</text>
</comment>
<dbReference type="Proteomes" id="UP000182229">
    <property type="component" value="Unassembled WGS sequence"/>
</dbReference>
<dbReference type="AlphaFoldDB" id="A0A1L9BIJ1"/>
<proteinExistence type="predicted"/>
<dbReference type="RefSeq" id="WP_071896156.1">
    <property type="nucleotide sequence ID" value="NZ_MPIN01000001.1"/>
</dbReference>
<sequence length="163" mass="18436">MLAVVMTTAMGMQGGGYARADEPNPTSSKEPTPRSECYVEYWDVNKPDMKTRISHTKSSSRDEAGKGEPLMLKRCCLCEYQMMFPFCPLYPWFGVESYPPDSFPPRMESRDLLRLEIGPRTVLNFSPELNRKPIRGPARIEEGLPLEALNAATLQCEDEDAPR</sequence>
<evidence type="ECO:0000313" key="3">
    <source>
        <dbReference type="Proteomes" id="UP000182229"/>
    </source>
</evidence>